<dbReference type="Proteomes" id="UP001642260">
    <property type="component" value="Unassembled WGS sequence"/>
</dbReference>
<evidence type="ECO:0000313" key="2">
    <source>
        <dbReference type="EMBL" id="CAH8367727.1"/>
    </source>
</evidence>
<dbReference type="EMBL" id="CAKOAT010407376">
    <property type="protein sequence ID" value="CAH8367727.1"/>
    <property type="molecule type" value="Genomic_DNA"/>
</dbReference>
<dbReference type="AlphaFoldDB" id="A0ABC8L0Q3"/>
<feature type="domain" description="LTI65/LTI78 N-terminal" evidence="1">
    <location>
        <begin position="52"/>
        <end position="83"/>
    </location>
</feature>
<dbReference type="InterPro" id="IPR056605">
    <property type="entry name" value="LTI65_LTI78_N"/>
</dbReference>
<accession>A0ABC8L0Q3</accession>
<reference evidence="2 3" key="1">
    <citation type="submission" date="2022-03" db="EMBL/GenBank/DDBJ databases">
        <authorList>
            <person name="Macdonald S."/>
            <person name="Ahmed S."/>
            <person name="Newling K."/>
        </authorList>
    </citation>
    <scope>NUCLEOTIDE SEQUENCE [LARGE SCALE GENOMIC DNA]</scope>
</reference>
<sequence length="154" mass="17553">MITCCCVDLHLIGGLVPLLGFLKNFHANIRAKAADVISGQRKKRTNSGANKLFKKVKERAKKIKNSPTKLGHGYYNDHDVYEEECGKKESEWHVYTHCSVTVQPESLCHPGEANFQVLLKISTKEQKDFPLVTSDYTKRQEPSHYEILFMDTRG</sequence>
<organism evidence="2 3">
    <name type="scientific">Eruca vesicaria subsp. sativa</name>
    <name type="common">Garden rocket</name>
    <name type="synonym">Eruca sativa</name>
    <dbReference type="NCBI Taxonomy" id="29727"/>
    <lineage>
        <taxon>Eukaryota</taxon>
        <taxon>Viridiplantae</taxon>
        <taxon>Streptophyta</taxon>
        <taxon>Embryophyta</taxon>
        <taxon>Tracheophyta</taxon>
        <taxon>Spermatophyta</taxon>
        <taxon>Magnoliopsida</taxon>
        <taxon>eudicotyledons</taxon>
        <taxon>Gunneridae</taxon>
        <taxon>Pentapetalae</taxon>
        <taxon>rosids</taxon>
        <taxon>malvids</taxon>
        <taxon>Brassicales</taxon>
        <taxon>Brassicaceae</taxon>
        <taxon>Brassiceae</taxon>
        <taxon>Eruca</taxon>
    </lineage>
</organism>
<protein>
    <recommendedName>
        <fullName evidence="1">LTI65/LTI78 N-terminal domain-containing protein</fullName>
    </recommendedName>
</protein>
<comment type="caution">
    <text evidence="2">The sequence shown here is derived from an EMBL/GenBank/DDBJ whole genome shotgun (WGS) entry which is preliminary data.</text>
</comment>
<gene>
    <name evidence="2" type="ORF">ERUC_LOCUS30842</name>
</gene>
<evidence type="ECO:0000259" key="1">
    <source>
        <dbReference type="Pfam" id="PF23403"/>
    </source>
</evidence>
<keyword evidence="3" id="KW-1185">Reference proteome</keyword>
<name>A0ABC8L0Q3_ERUVS</name>
<proteinExistence type="predicted"/>
<dbReference type="Pfam" id="PF23403">
    <property type="entry name" value="LTI65_LTI78_N"/>
    <property type="match status" value="1"/>
</dbReference>
<evidence type="ECO:0000313" key="3">
    <source>
        <dbReference type="Proteomes" id="UP001642260"/>
    </source>
</evidence>